<dbReference type="Proteomes" id="UP000270524">
    <property type="component" value="Unassembled WGS sequence"/>
</dbReference>
<feature type="region of interest" description="Disordered" evidence="1">
    <location>
        <begin position="15"/>
        <end position="36"/>
    </location>
</feature>
<protein>
    <submittedName>
        <fullName evidence="2">Uncharacterized protein</fullName>
    </submittedName>
</protein>
<comment type="caution">
    <text evidence="2">The sequence shown here is derived from an EMBL/GenBank/DDBJ whole genome shotgun (WGS) entry which is preliminary data.</text>
</comment>
<organism evidence="2 3">
    <name type="scientific">Pseudomonas cannabina</name>
    <dbReference type="NCBI Taxonomy" id="86840"/>
    <lineage>
        <taxon>Bacteria</taxon>
        <taxon>Pseudomonadati</taxon>
        <taxon>Pseudomonadota</taxon>
        <taxon>Gammaproteobacteria</taxon>
        <taxon>Pseudomonadales</taxon>
        <taxon>Pseudomonadaceae</taxon>
        <taxon>Pseudomonas</taxon>
    </lineage>
</organism>
<dbReference type="AlphaFoldDB" id="A0A3M3QST0"/>
<sequence length="36" mass="3948">MQNLVAVRGDYKRHGEKGQFSDGLSTVTTGGRRGLR</sequence>
<evidence type="ECO:0000313" key="2">
    <source>
        <dbReference type="EMBL" id="RMN87296.1"/>
    </source>
</evidence>
<name>A0A3M3QST0_PSECA</name>
<gene>
    <name evidence="2" type="ORF">ALQ51_05212</name>
</gene>
<evidence type="ECO:0000313" key="3">
    <source>
        <dbReference type="Proteomes" id="UP000270524"/>
    </source>
</evidence>
<proteinExistence type="predicted"/>
<accession>A0A3M3QST0</accession>
<dbReference type="EMBL" id="RBPJ01000337">
    <property type="protein sequence ID" value="RMN87296.1"/>
    <property type="molecule type" value="Genomic_DNA"/>
</dbReference>
<reference evidence="2 3" key="1">
    <citation type="submission" date="2018-08" db="EMBL/GenBank/DDBJ databases">
        <title>Recombination of ecologically and evolutionarily significant loci maintains genetic cohesion in the Pseudomonas syringae species complex.</title>
        <authorList>
            <person name="Dillon M."/>
            <person name="Thakur S."/>
            <person name="Almeida R.N.D."/>
            <person name="Weir B.S."/>
            <person name="Guttman D.S."/>
        </authorList>
    </citation>
    <scope>NUCLEOTIDE SEQUENCE [LARGE SCALE GENOMIC DNA]</scope>
    <source>
        <strain evidence="2 3">ICMP 15203</strain>
    </source>
</reference>
<evidence type="ECO:0000256" key="1">
    <source>
        <dbReference type="SAM" id="MobiDB-lite"/>
    </source>
</evidence>